<reference evidence="7 8" key="1">
    <citation type="submission" date="2018-09" db="EMBL/GenBank/DDBJ databases">
        <title>Characterization of the phylogenetic diversity of five novel species belonging to the genus Bifidobacterium.</title>
        <authorList>
            <person name="Lugli G.A."/>
            <person name="Duranti S."/>
            <person name="Milani C."/>
        </authorList>
    </citation>
    <scope>NUCLEOTIDE SEQUENCE [LARGE SCALE GENOMIC DNA]</scope>
    <source>
        <strain evidence="7 8">2028B</strain>
    </source>
</reference>
<feature type="transmembrane region" description="Helical" evidence="5">
    <location>
        <begin position="20"/>
        <end position="40"/>
    </location>
</feature>
<evidence type="ECO:0000259" key="6">
    <source>
        <dbReference type="Pfam" id="PF00496"/>
    </source>
</evidence>
<keyword evidence="8" id="KW-1185">Reference proteome</keyword>
<proteinExistence type="inferred from homology"/>
<dbReference type="Gene3D" id="3.40.190.10">
    <property type="entry name" value="Periplasmic binding protein-like II"/>
    <property type="match status" value="1"/>
</dbReference>
<evidence type="ECO:0000313" key="8">
    <source>
        <dbReference type="Proteomes" id="UP000288607"/>
    </source>
</evidence>
<comment type="caution">
    <text evidence="7">The sequence shown here is derived from an EMBL/GenBank/DDBJ whole genome shotgun (WGS) entry which is preliminary data.</text>
</comment>
<dbReference type="PIRSF" id="PIRSF002741">
    <property type="entry name" value="MppA"/>
    <property type="match status" value="1"/>
</dbReference>
<protein>
    <submittedName>
        <fullName evidence="7">Peptide ABC transporter substrate-binding protein</fullName>
    </submittedName>
</protein>
<feature type="domain" description="Solute-binding protein family 5" evidence="6">
    <location>
        <begin position="99"/>
        <end position="484"/>
    </location>
</feature>
<comment type="similarity">
    <text evidence="2">Belongs to the bacterial solute-binding protein 5 family.</text>
</comment>
<keyword evidence="5" id="KW-1133">Transmembrane helix</keyword>
<evidence type="ECO:0000313" key="7">
    <source>
        <dbReference type="EMBL" id="RSX50635.1"/>
    </source>
</evidence>
<dbReference type="GO" id="GO:0043190">
    <property type="term" value="C:ATP-binding cassette (ABC) transporter complex"/>
    <property type="evidence" value="ECO:0007669"/>
    <property type="project" value="InterPro"/>
</dbReference>
<dbReference type="GO" id="GO:0042597">
    <property type="term" value="C:periplasmic space"/>
    <property type="evidence" value="ECO:0007669"/>
    <property type="project" value="UniProtKB-ARBA"/>
</dbReference>
<dbReference type="Gene3D" id="3.10.105.10">
    <property type="entry name" value="Dipeptide-binding Protein, Domain 3"/>
    <property type="match status" value="1"/>
</dbReference>
<keyword evidence="5" id="KW-0812">Transmembrane</keyword>
<comment type="subcellular location">
    <subcellularLocation>
        <location evidence="1">Cell envelope</location>
    </subcellularLocation>
</comment>
<dbReference type="PANTHER" id="PTHR30290:SF10">
    <property type="entry name" value="PERIPLASMIC OLIGOPEPTIDE-BINDING PROTEIN-RELATED"/>
    <property type="match status" value="1"/>
</dbReference>
<dbReference type="Pfam" id="PF00496">
    <property type="entry name" value="SBP_bac_5"/>
    <property type="match status" value="1"/>
</dbReference>
<dbReference type="InterPro" id="IPR030678">
    <property type="entry name" value="Peptide/Ni-bd"/>
</dbReference>
<sequence>MTYLSSYGLDRGVSGPIRSLWRHVGVLIGALLMTVSVLLLSGCGGVRPDTAISGDVISVGTTDKVNMLDPAGTYETGSYAVFMQIYPFLFSPDYGRSDMSPDIAADDGTWSADGTEFTVKLKPGLKFANGHALTSSDVKFSLDRIRRINSANGPLPLMANIESVETPDDTTVVIRDSVKNDVTLKQVLGSPAGPIVDEQVFSAGRLTDDSVIVASNAFAGPYTLTDFKLNESAIYRRNTAYRGLTPARNAAVQVRYFADAANLKLSVQQEQVDVAYRTLTPTDIADLRRDSRVRIVTGPGGEERYLVFNMKIMPYGEARPNADQGKALAVREAVADLVDRSALANGVYKGTYTPLYSFIPDGLSGHDDTLKSAYGDGNGKPSVERARKTLTDAGVSTPVVLDLQYNTDHYGATSTDEYAAVKTQLENGGLFKVNLQQTEWTQYTKDRVVTDKSDGSYPVYQLGWFPDYSDPDNYLSPFFRSDNYPSNGYRNARMDELLAAQAGEQDSAKREDLLKQIQQLETGDLSTIPLLQGSQVAVTGRDVSGVRLDASFRFRYASVTKD</sequence>
<evidence type="ECO:0000256" key="5">
    <source>
        <dbReference type="SAM" id="Phobius"/>
    </source>
</evidence>
<evidence type="ECO:0000256" key="3">
    <source>
        <dbReference type="ARBA" id="ARBA00022448"/>
    </source>
</evidence>
<dbReference type="GO" id="GO:0015833">
    <property type="term" value="P:peptide transport"/>
    <property type="evidence" value="ECO:0007669"/>
    <property type="project" value="TreeGrafter"/>
</dbReference>
<evidence type="ECO:0000256" key="2">
    <source>
        <dbReference type="ARBA" id="ARBA00005695"/>
    </source>
</evidence>
<dbReference type="GO" id="GO:1904680">
    <property type="term" value="F:peptide transmembrane transporter activity"/>
    <property type="evidence" value="ECO:0007669"/>
    <property type="project" value="TreeGrafter"/>
</dbReference>
<evidence type="ECO:0000256" key="1">
    <source>
        <dbReference type="ARBA" id="ARBA00004196"/>
    </source>
</evidence>
<evidence type="ECO:0000256" key="4">
    <source>
        <dbReference type="ARBA" id="ARBA00022729"/>
    </source>
</evidence>
<dbReference type="PANTHER" id="PTHR30290">
    <property type="entry name" value="PERIPLASMIC BINDING COMPONENT OF ABC TRANSPORTER"/>
    <property type="match status" value="1"/>
</dbReference>
<dbReference type="AlphaFoldDB" id="A0A430FCR7"/>
<dbReference type="EMBL" id="QXGJ01000006">
    <property type="protein sequence ID" value="RSX50635.1"/>
    <property type="molecule type" value="Genomic_DNA"/>
</dbReference>
<dbReference type="Proteomes" id="UP000288607">
    <property type="component" value="Unassembled WGS sequence"/>
</dbReference>
<dbReference type="Gene3D" id="3.90.76.10">
    <property type="entry name" value="Dipeptide-binding Protein, Domain 1"/>
    <property type="match status" value="1"/>
</dbReference>
<accession>A0A430FCR7</accession>
<name>A0A430FCR7_9BIFI</name>
<gene>
    <name evidence="7" type="ORF">D2E23_1300</name>
</gene>
<dbReference type="InterPro" id="IPR039424">
    <property type="entry name" value="SBP_5"/>
</dbReference>
<organism evidence="7 8">
    <name type="scientific">Bifidobacterium callimiconis</name>
    <dbReference type="NCBI Taxonomy" id="2306973"/>
    <lineage>
        <taxon>Bacteria</taxon>
        <taxon>Bacillati</taxon>
        <taxon>Actinomycetota</taxon>
        <taxon>Actinomycetes</taxon>
        <taxon>Bifidobacteriales</taxon>
        <taxon>Bifidobacteriaceae</taxon>
        <taxon>Bifidobacterium</taxon>
    </lineage>
</organism>
<keyword evidence="4" id="KW-0732">Signal</keyword>
<keyword evidence="3" id="KW-0813">Transport</keyword>
<dbReference type="GO" id="GO:0030313">
    <property type="term" value="C:cell envelope"/>
    <property type="evidence" value="ECO:0007669"/>
    <property type="project" value="UniProtKB-SubCell"/>
</dbReference>
<keyword evidence="5" id="KW-0472">Membrane</keyword>
<dbReference type="SUPFAM" id="SSF53850">
    <property type="entry name" value="Periplasmic binding protein-like II"/>
    <property type="match status" value="1"/>
</dbReference>
<dbReference type="InterPro" id="IPR000914">
    <property type="entry name" value="SBP_5_dom"/>
</dbReference>